<dbReference type="Gene3D" id="1.10.10.10">
    <property type="entry name" value="Winged helix-like DNA-binding domain superfamily/Winged helix DNA-binding domain"/>
    <property type="match status" value="1"/>
</dbReference>
<sequence>MDLALDKTSLPVYEALANETRLEILNIIGKNQRSISDIAEELNISNAVMTKHIKILEKAQLIVIEHGIGEEWRKKYIRLKVDQIQIQFPEKIFPDLSLQSVKVKIGHFVDFHAEPSCGMATTQQIIGSLDEPKSFLDQDRVNASIIWLNNGFLEYKIPNPFSHQERVEMLDISLELASEFPISNNYWPSDIDFYLNNVKIGSYTVPGNFSDVRGKYTPEWWNDAFSQYGLLKHIRINRYDTSIDGQKVSNCNLNEVAIDHLDFITFKIAVDKQAKNAGGLTVFGEQWGNHPQDIFFNFYTAHSS</sequence>
<dbReference type="InterPro" id="IPR036390">
    <property type="entry name" value="WH_DNA-bd_sf"/>
</dbReference>
<dbReference type="Proteomes" id="UP000014113">
    <property type="component" value="Unassembled WGS sequence"/>
</dbReference>
<organism evidence="3 4">
    <name type="scientific">Enterococcus columbae DSM 7374 = ATCC 51263</name>
    <dbReference type="NCBI Taxonomy" id="1121865"/>
    <lineage>
        <taxon>Bacteria</taxon>
        <taxon>Bacillati</taxon>
        <taxon>Bacillota</taxon>
        <taxon>Bacilli</taxon>
        <taxon>Lactobacillales</taxon>
        <taxon>Enterococcaceae</taxon>
        <taxon>Enterococcus</taxon>
    </lineage>
</organism>
<dbReference type="PANTHER" id="PTHR38600:SF1">
    <property type="entry name" value="TRANSCRIPTIONAL REGULATORY PROTEIN"/>
    <property type="match status" value="1"/>
</dbReference>
<evidence type="ECO:0000313" key="3">
    <source>
        <dbReference type="EMBL" id="EOW79915.1"/>
    </source>
</evidence>
<dbReference type="eggNOG" id="COG4189">
    <property type="taxonomic scope" value="Bacteria"/>
</dbReference>
<dbReference type="AlphaFoldDB" id="S0K3N3"/>
<dbReference type="InterPro" id="IPR036388">
    <property type="entry name" value="WH-like_DNA-bd_sf"/>
</dbReference>
<dbReference type="PROSITE" id="PS50987">
    <property type="entry name" value="HTH_ARSR_2"/>
    <property type="match status" value="1"/>
</dbReference>
<dbReference type="GO" id="GO:0003677">
    <property type="term" value="F:DNA binding"/>
    <property type="evidence" value="ECO:0007669"/>
    <property type="project" value="UniProtKB-KW"/>
</dbReference>
<dbReference type="RefSeq" id="WP_016184135.1">
    <property type="nucleotide sequence ID" value="NZ_JXKI01000010.1"/>
</dbReference>
<dbReference type="Pfam" id="PF12840">
    <property type="entry name" value="HTH_20"/>
    <property type="match status" value="1"/>
</dbReference>
<dbReference type="PATRIC" id="fig|1121865.3.peg.1976"/>
<evidence type="ECO:0000313" key="4">
    <source>
        <dbReference type="Proteomes" id="UP000014113"/>
    </source>
</evidence>
<dbReference type="STRING" id="1121865.OMW_02029"/>
<dbReference type="InterPro" id="IPR001845">
    <property type="entry name" value="HTH_ArsR_DNA-bd_dom"/>
</dbReference>
<proteinExistence type="predicted"/>
<dbReference type="OrthoDB" id="9781958at2"/>
<dbReference type="SMART" id="SM00418">
    <property type="entry name" value="HTH_ARSR"/>
    <property type="match status" value="1"/>
</dbReference>
<protein>
    <recommendedName>
        <fullName evidence="2">HTH arsR-type domain-containing protein</fullName>
    </recommendedName>
</protein>
<accession>S0K3N3</accession>
<dbReference type="InterPro" id="IPR011991">
    <property type="entry name" value="ArsR-like_HTH"/>
</dbReference>
<name>S0K3N3_9ENTE</name>
<evidence type="ECO:0000259" key="2">
    <source>
        <dbReference type="PROSITE" id="PS50987"/>
    </source>
</evidence>
<reference evidence="3 4" key="1">
    <citation type="submission" date="2013-03" db="EMBL/GenBank/DDBJ databases">
        <title>The Genome Sequence of Enterococcus columbae ATCC_51263 (PacBio/Illumina hybrid assembly).</title>
        <authorList>
            <consortium name="The Broad Institute Genomics Platform"/>
            <consortium name="The Broad Institute Genome Sequencing Center for Infectious Disease"/>
            <person name="Earl A."/>
            <person name="Russ C."/>
            <person name="Gilmore M."/>
            <person name="Surin D."/>
            <person name="Walker B."/>
            <person name="Young S."/>
            <person name="Zeng Q."/>
            <person name="Gargeya S."/>
            <person name="Fitzgerald M."/>
            <person name="Haas B."/>
            <person name="Abouelleil A."/>
            <person name="Allen A.W."/>
            <person name="Alvarado L."/>
            <person name="Arachchi H.M."/>
            <person name="Berlin A.M."/>
            <person name="Chapman S.B."/>
            <person name="Gainer-Dewar J."/>
            <person name="Goldberg J."/>
            <person name="Griggs A."/>
            <person name="Gujja S."/>
            <person name="Hansen M."/>
            <person name="Howarth C."/>
            <person name="Imamovic A."/>
            <person name="Ireland A."/>
            <person name="Larimer J."/>
            <person name="McCowan C."/>
            <person name="Murphy C."/>
            <person name="Pearson M."/>
            <person name="Poon T.W."/>
            <person name="Priest M."/>
            <person name="Roberts A."/>
            <person name="Saif S."/>
            <person name="Shea T."/>
            <person name="Sisk P."/>
            <person name="Sykes S."/>
            <person name="Wortman J."/>
            <person name="Nusbaum C."/>
            <person name="Birren B."/>
        </authorList>
    </citation>
    <scope>NUCLEOTIDE SEQUENCE [LARGE SCALE GENOMIC DNA]</scope>
    <source>
        <strain evidence="3 4">ATCC 51263</strain>
    </source>
</reference>
<comment type="caution">
    <text evidence="3">The sequence shown here is derived from an EMBL/GenBank/DDBJ whole genome shotgun (WGS) entry which is preliminary data.</text>
</comment>
<dbReference type="EMBL" id="ASWJ01000011">
    <property type="protein sequence ID" value="EOW79915.1"/>
    <property type="molecule type" value="Genomic_DNA"/>
</dbReference>
<dbReference type="GO" id="GO:0003700">
    <property type="term" value="F:DNA-binding transcription factor activity"/>
    <property type="evidence" value="ECO:0007669"/>
    <property type="project" value="InterPro"/>
</dbReference>
<keyword evidence="1" id="KW-0238">DNA-binding</keyword>
<gene>
    <name evidence="3" type="ORF">I568_02266</name>
</gene>
<keyword evidence="4" id="KW-1185">Reference proteome</keyword>
<dbReference type="SUPFAM" id="SSF46785">
    <property type="entry name" value="Winged helix' DNA-binding domain"/>
    <property type="match status" value="1"/>
</dbReference>
<dbReference type="CDD" id="cd00090">
    <property type="entry name" value="HTH_ARSR"/>
    <property type="match status" value="1"/>
</dbReference>
<evidence type="ECO:0000256" key="1">
    <source>
        <dbReference type="ARBA" id="ARBA00023125"/>
    </source>
</evidence>
<feature type="domain" description="HTH arsR-type" evidence="2">
    <location>
        <begin position="1"/>
        <end position="99"/>
    </location>
</feature>
<dbReference type="PANTHER" id="PTHR38600">
    <property type="entry name" value="TRANSCRIPTIONAL REGULATORY PROTEIN"/>
    <property type="match status" value="1"/>
</dbReference>